<feature type="transmembrane region" description="Helical" evidence="4">
    <location>
        <begin position="35"/>
        <end position="57"/>
    </location>
</feature>
<evidence type="ECO:0000256" key="4">
    <source>
        <dbReference type="SAM" id="Phobius"/>
    </source>
</evidence>
<keyword evidence="7" id="KW-1185">Reference proteome</keyword>
<keyword evidence="4" id="KW-0472">Membrane</keyword>
<dbReference type="PROSITE" id="PS50853">
    <property type="entry name" value="FN3"/>
    <property type="match status" value="1"/>
</dbReference>
<proteinExistence type="predicted"/>
<sequence length="942" mass="94391">MTGRLAVFRRGEGCSPTATARRRGRSGPGRNRPGIIARLLAGLGIASLMTGGGWFAIEAASAAESVVSDVGFSWRVNEESGGGAYFGGCNFLAAGTAGDAGSSRLWAETDGLYSTSDGNVTITKPDSAGNQVEPTWSTKCLDSAGGPVTTQPGSSSGNQVNLAGGSGRLDVDADTGSISWKGSFTIVYYGGMTYWTISDPVLSVENGVGTLTGIASGYGADMNDPSKWVELEPTEIELATFSGVDLTATGVTIDPDYAGIAIDSDPGGPSGPQNREKEGWGSFPQSFIDFNVQTGQAAYWYTSGGAADPKKPGAPIAIDYAVADGPAASVDHGRVPEGFDGGVAVSFSGLGDAPGRVELRSRADGSVLQLLDKAVVDGGTASGRWDVSTLARGPHEFDAVLVDGSGETVIELASPVTIVVVAPLADAAPELDAPLVTARSIAASWGWPAGSAAGPPSSYVVQAFAGPAATGTPVAERTVPADPAASGGTTTLTGLAPSTQYTVAVTPQLAGENGSAATRTVTTKAAGDNAGGNDGDGNDGGGNGGDGGVEGNDPGGDDTAGATFYWGLNQESNAGAFFGGCNFLVAGRAGDKGAATPWTDGDGMYASAAGNVTIIKPVGQSFEQASWSTKCTDRTGAPVSVQRQGSYTESQVRITGGEVATEADGSVQVQWRGSFTVAFYGGMTYWSATDPLLVVDANGNGKVTATASGYGASMHDASKWVALEERTITLANLTGLTADAVERDGGFTMTPDYLGVAYTGTNEGQGVPGSGMESATEQAARNAANGSYWGSFPADFVDFQGETGQFSYWFTSNGQRDPYKPTTPMTVSLDGAGGPVAGNYNAAPAPNLNQQVPGGGGAGAGGNGGGGAGADALADAGPADGAQSQPAQAGPAPLTVASGDRGPISPALLVGSGLGLTATGLASWAVGLLIRRRLGLDPAAFS</sequence>
<dbReference type="GO" id="GO:0000272">
    <property type="term" value="P:polysaccharide catabolic process"/>
    <property type="evidence" value="ECO:0007669"/>
    <property type="project" value="UniProtKB-KW"/>
</dbReference>
<feature type="region of interest" description="Disordered" evidence="3">
    <location>
        <begin position="524"/>
        <end position="558"/>
    </location>
</feature>
<comment type="caution">
    <text evidence="6">The sequence shown here is derived from an EMBL/GenBank/DDBJ whole genome shotgun (WGS) entry which is preliminary data.</text>
</comment>
<gene>
    <name evidence="6" type="ORF">F8O04_13570</name>
</gene>
<dbReference type="SUPFAM" id="SSF49265">
    <property type="entry name" value="Fibronectin type III"/>
    <property type="match status" value="1"/>
</dbReference>
<organism evidence="6 7">
    <name type="scientific">Pseudoclavibacter endophyticus</name>
    <dbReference type="NCBI Taxonomy" id="1778590"/>
    <lineage>
        <taxon>Bacteria</taxon>
        <taxon>Bacillati</taxon>
        <taxon>Actinomycetota</taxon>
        <taxon>Actinomycetes</taxon>
        <taxon>Micrococcales</taxon>
        <taxon>Microbacteriaceae</taxon>
        <taxon>Pseudoclavibacter</taxon>
    </lineage>
</organism>
<dbReference type="OrthoDB" id="7210788at2"/>
<keyword evidence="2" id="KW-0624">Polysaccharide degradation</keyword>
<evidence type="ECO:0000256" key="2">
    <source>
        <dbReference type="ARBA" id="ARBA00023326"/>
    </source>
</evidence>
<feature type="compositionally biased region" description="Low complexity" evidence="3">
    <location>
        <begin position="483"/>
        <end position="493"/>
    </location>
</feature>
<dbReference type="RefSeq" id="WP_158029932.1">
    <property type="nucleotide sequence ID" value="NZ_BMHG01000002.1"/>
</dbReference>
<dbReference type="InterPro" id="IPR003961">
    <property type="entry name" value="FN3_dom"/>
</dbReference>
<keyword evidence="4" id="KW-1133">Transmembrane helix</keyword>
<reference evidence="6 7" key="1">
    <citation type="submission" date="2019-09" db="EMBL/GenBank/DDBJ databases">
        <title>Phylogeny of genus Pseudoclavibacter and closely related genus.</title>
        <authorList>
            <person name="Li Y."/>
        </authorList>
    </citation>
    <scope>NUCLEOTIDE SEQUENCE [LARGE SCALE GENOMIC DNA]</scope>
    <source>
        <strain evidence="6 7">EGI 60007</strain>
    </source>
</reference>
<evidence type="ECO:0000313" key="7">
    <source>
        <dbReference type="Proteomes" id="UP000431744"/>
    </source>
</evidence>
<evidence type="ECO:0000259" key="5">
    <source>
        <dbReference type="PROSITE" id="PS50853"/>
    </source>
</evidence>
<dbReference type="Proteomes" id="UP000431744">
    <property type="component" value="Unassembled WGS sequence"/>
</dbReference>
<feature type="domain" description="Fibronectin type-III" evidence="5">
    <location>
        <begin position="425"/>
        <end position="528"/>
    </location>
</feature>
<protein>
    <recommendedName>
        <fullName evidence="5">Fibronectin type-III domain-containing protein</fullName>
    </recommendedName>
</protein>
<keyword evidence="2" id="KW-0119">Carbohydrate metabolism</keyword>
<accession>A0A6H9WJ71</accession>
<dbReference type="Gene3D" id="2.60.40.10">
    <property type="entry name" value="Immunoglobulins"/>
    <property type="match status" value="1"/>
</dbReference>
<evidence type="ECO:0000313" key="6">
    <source>
        <dbReference type="EMBL" id="KAB1646766.1"/>
    </source>
</evidence>
<feature type="region of interest" description="Disordered" evidence="3">
    <location>
        <begin position="472"/>
        <end position="493"/>
    </location>
</feature>
<feature type="region of interest" description="Disordered" evidence="3">
    <location>
        <begin position="838"/>
        <end position="898"/>
    </location>
</feature>
<dbReference type="AlphaFoldDB" id="A0A6H9WJ71"/>
<dbReference type="CDD" id="cd00063">
    <property type="entry name" value="FN3"/>
    <property type="match status" value="1"/>
</dbReference>
<name>A0A6H9WJ71_9MICO</name>
<feature type="compositionally biased region" description="Gly residues" evidence="3">
    <location>
        <begin position="529"/>
        <end position="554"/>
    </location>
</feature>
<feature type="compositionally biased region" description="Low complexity" evidence="3">
    <location>
        <begin position="870"/>
        <end position="893"/>
    </location>
</feature>
<dbReference type="GO" id="GO:0016798">
    <property type="term" value="F:hydrolase activity, acting on glycosyl bonds"/>
    <property type="evidence" value="ECO:0007669"/>
    <property type="project" value="UniProtKB-KW"/>
</dbReference>
<feature type="compositionally biased region" description="Gly residues" evidence="3">
    <location>
        <begin position="853"/>
        <end position="869"/>
    </location>
</feature>
<keyword evidence="1" id="KW-0378">Hydrolase</keyword>
<evidence type="ECO:0000256" key="1">
    <source>
        <dbReference type="ARBA" id="ARBA00023295"/>
    </source>
</evidence>
<feature type="transmembrane region" description="Helical" evidence="4">
    <location>
        <begin position="907"/>
        <end position="930"/>
    </location>
</feature>
<keyword evidence="4" id="KW-0812">Transmembrane</keyword>
<keyword evidence="1" id="KW-0326">Glycosidase</keyword>
<dbReference type="EMBL" id="WBJY01000004">
    <property type="protein sequence ID" value="KAB1646766.1"/>
    <property type="molecule type" value="Genomic_DNA"/>
</dbReference>
<dbReference type="InterPro" id="IPR036116">
    <property type="entry name" value="FN3_sf"/>
</dbReference>
<evidence type="ECO:0000256" key="3">
    <source>
        <dbReference type="SAM" id="MobiDB-lite"/>
    </source>
</evidence>
<dbReference type="InterPro" id="IPR013783">
    <property type="entry name" value="Ig-like_fold"/>
</dbReference>